<dbReference type="EMBL" id="BAAASG010000029">
    <property type="protein sequence ID" value="GAA2522629.1"/>
    <property type="molecule type" value="Genomic_DNA"/>
</dbReference>
<dbReference type="PROSITE" id="PS50231">
    <property type="entry name" value="RICIN_B_LECTIN"/>
    <property type="match status" value="1"/>
</dbReference>
<dbReference type="Proteomes" id="UP001501777">
    <property type="component" value="Unassembled WGS sequence"/>
</dbReference>
<evidence type="ECO:0000259" key="2">
    <source>
        <dbReference type="Pfam" id="PF14200"/>
    </source>
</evidence>
<feature type="signal peptide" evidence="1">
    <location>
        <begin position="1"/>
        <end position="33"/>
    </location>
</feature>
<keyword evidence="4" id="KW-1185">Reference proteome</keyword>
<dbReference type="SUPFAM" id="SSF50370">
    <property type="entry name" value="Ricin B-like lectins"/>
    <property type="match status" value="1"/>
</dbReference>
<gene>
    <name evidence="3" type="ORF">GCM10010276_87080</name>
</gene>
<protein>
    <recommendedName>
        <fullName evidence="2">Ricin B lectin domain-containing protein</fullName>
    </recommendedName>
</protein>
<accession>A0ABN3NM79</accession>
<comment type="caution">
    <text evidence="3">The sequence shown here is derived from an EMBL/GenBank/DDBJ whole genome shotgun (WGS) entry which is preliminary data.</text>
</comment>
<evidence type="ECO:0000313" key="4">
    <source>
        <dbReference type="Proteomes" id="UP001501777"/>
    </source>
</evidence>
<reference evidence="3 4" key="1">
    <citation type="journal article" date="2019" name="Int. J. Syst. Evol. Microbiol.">
        <title>The Global Catalogue of Microorganisms (GCM) 10K type strain sequencing project: providing services to taxonomists for standard genome sequencing and annotation.</title>
        <authorList>
            <consortium name="The Broad Institute Genomics Platform"/>
            <consortium name="The Broad Institute Genome Sequencing Center for Infectious Disease"/>
            <person name="Wu L."/>
            <person name="Ma J."/>
        </authorList>
    </citation>
    <scope>NUCLEOTIDE SEQUENCE [LARGE SCALE GENOMIC DNA]</scope>
    <source>
        <strain evidence="3 4">JCM 4395</strain>
    </source>
</reference>
<dbReference type="Pfam" id="PF14200">
    <property type="entry name" value="RicinB_lectin_2"/>
    <property type="match status" value="1"/>
</dbReference>
<organism evidence="3 4">
    <name type="scientific">Streptomyces longisporus</name>
    <dbReference type="NCBI Taxonomy" id="1948"/>
    <lineage>
        <taxon>Bacteria</taxon>
        <taxon>Bacillati</taxon>
        <taxon>Actinomycetota</taxon>
        <taxon>Actinomycetes</taxon>
        <taxon>Kitasatosporales</taxon>
        <taxon>Streptomycetaceae</taxon>
        <taxon>Streptomyces</taxon>
    </lineage>
</organism>
<feature type="chain" id="PRO_5047400568" description="Ricin B lectin domain-containing protein" evidence="1">
    <location>
        <begin position="34"/>
        <end position="187"/>
    </location>
</feature>
<dbReference type="InterPro" id="IPR000772">
    <property type="entry name" value="Ricin_B_lectin"/>
</dbReference>
<proteinExistence type="predicted"/>
<evidence type="ECO:0000256" key="1">
    <source>
        <dbReference type="SAM" id="SignalP"/>
    </source>
</evidence>
<keyword evidence="1" id="KW-0732">Signal</keyword>
<dbReference type="RefSeq" id="WP_344406818.1">
    <property type="nucleotide sequence ID" value="NZ_BAAASG010000029.1"/>
</dbReference>
<dbReference type="InterPro" id="IPR035992">
    <property type="entry name" value="Ricin_B-like_lectins"/>
</dbReference>
<dbReference type="Gene3D" id="2.80.10.50">
    <property type="match status" value="1"/>
</dbReference>
<name>A0ABN3NM79_STRLO</name>
<feature type="domain" description="Ricin B lectin" evidence="2">
    <location>
        <begin position="77"/>
        <end position="150"/>
    </location>
</feature>
<evidence type="ECO:0000313" key="3">
    <source>
        <dbReference type="EMBL" id="GAA2522629.1"/>
    </source>
</evidence>
<sequence>MKFRLPKRRSITTVAATLGAVAALVAVPVSAHADDSLGTFKIQNSGWTGGSRKAMCLWGAGGNGTRTYVQQCSSDDHDKWTFYPEGSGGASGSWYELVNVATGLCLDADANNLTGGAAVQAWGCNQSEQQRWRFTPRTNYYQRVANLAADKANSWANDRFYLDMDANLQRLWSADSSNNQFWSMFPA</sequence>
<dbReference type="CDD" id="cd00161">
    <property type="entry name" value="beta-trefoil_Ricin-like"/>
    <property type="match status" value="1"/>
</dbReference>